<evidence type="ECO:0000313" key="3">
    <source>
        <dbReference type="Proteomes" id="UP001218218"/>
    </source>
</evidence>
<evidence type="ECO:0000313" key="2">
    <source>
        <dbReference type="EMBL" id="KAJ7360831.1"/>
    </source>
</evidence>
<feature type="compositionally biased region" description="Polar residues" evidence="1">
    <location>
        <begin position="346"/>
        <end position="363"/>
    </location>
</feature>
<proteinExistence type="predicted"/>
<comment type="caution">
    <text evidence="2">The sequence shown here is derived from an EMBL/GenBank/DDBJ whole genome shotgun (WGS) entry which is preliminary data.</text>
</comment>
<gene>
    <name evidence="2" type="ORF">DFH08DRAFT_842343</name>
</gene>
<feature type="region of interest" description="Disordered" evidence="1">
    <location>
        <begin position="180"/>
        <end position="413"/>
    </location>
</feature>
<feature type="compositionally biased region" description="Basic and acidic residues" evidence="1">
    <location>
        <begin position="396"/>
        <end position="409"/>
    </location>
</feature>
<protein>
    <submittedName>
        <fullName evidence="2">Uncharacterized protein</fullName>
    </submittedName>
</protein>
<organism evidence="2 3">
    <name type="scientific">Mycena albidolilacea</name>
    <dbReference type="NCBI Taxonomy" id="1033008"/>
    <lineage>
        <taxon>Eukaryota</taxon>
        <taxon>Fungi</taxon>
        <taxon>Dikarya</taxon>
        <taxon>Basidiomycota</taxon>
        <taxon>Agaricomycotina</taxon>
        <taxon>Agaricomycetes</taxon>
        <taxon>Agaricomycetidae</taxon>
        <taxon>Agaricales</taxon>
        <taxon>Marasmiineae</taxon>
        <taxon>Mycenaceae</taxon>
        <taxon>Mycena</taxon>
    </lineage>
</organism>
<feature type="compositionally biased region" description="Acidic residues" evidence="1">
    <location>
        <begin position="333"/>
        <end position="343"/>
    </location>
</feature>
<name>A0AAD7EZB4_9AGAR</name>
<feature type="compositionally biased region" description="Low complexity" evidence="1">
    <location>
        <begin position="304"/>
        <end position="332"/>
    </location>
</feature>
<dbReference type="AlphaFoldDB" id="A0AAD7EZB4"/>
<feature type="region of interest" description="Disordered" evidence="1">
    <location>
        <begin position="519"/>
        <end position="632"/>
    </location>
</feature>
<feature type="compositionally biased region" description="Polar residues" evidence="1">
    <location>
        <begin position="226"/>
        <end position="236"/>
    </location>
</feature>
<keyword evidence="3" id="KW-1185">Reference proteome</keyword>
<feature type="region of interest" description="Disordered" evidence="1">
    <location>
        <begin position="726"/>
        <end position="751"/>
    </location>
</feature>
<feature type="compositionally biased region" description="Polar residues" evidence="1">
    <location>
        <begin position="742"/>
        <end position="751"/>
    </location>
</feature>
<evidence type="ECO:0000256" key="1">
    <source>
        <dbReference type="SAM" id="MobiDB-lite"/>
    </source>
</evidence>
<sequence>MPRHLRDSPDRRRSRFLRNIFQEIEDDLHSTFQQSPAPIPEPYTGNSEIVLLDPANLSEEVRLLASPTSSASRDTWRVRVSPEYDIEVLPPEQQQARSEAMPRHLRDSPEQRRSRFLHNIFPEITNDLYFASPGSTDNRSVSPLLDMEWDFPQCDGNAAAPSDASLHGIPMLDMEWDFPPYDGNAAAPSDASTTGEGNDASLHGVPMLDTERDPPQCDRNAAAPSDASTTGESNDASLHGIPHPRSMSILDPGLGTDFPYSSSVEDSARAETESTASNSPLPEEESSFDDDRTTIHSSHSAAVTSISIPSTARPSPSPPRSNVSSPPSSNFGDSDDDDDDDSDSPQLQQIADDQLMQTPSIQADTAVVADHHDTESPPSTFIRPATASILSDGGSDDLKSESEARREGSDDAELEYLDESEPPTMMMTPLRLSGLEEMSLSLSLDSSFGMPSGWGVVPHPTSQPGVLFWQPVAQLIDQQPPTSASGHDLVAAAPEEQSIFEPGVKLGKSMDLEEDTASIACDESGGPSNSVSEPAAAPMGLGENITNIAGDGNGTSSDGVSGPVAEPQSTDQGNGTADIVSNDDGRSSAVVPEPPQISVSTNLEDGAVADASDENDGAASTDGQSDDERLQPSPELPARAEMQLPPIHFPSLSLTEEVLSSPEFHALTFRDDFEVVQKSNPKRRRYTAPGSHVRALSTPIQRRSILWAPHDARYPDYNTATTLRRTGSMGKGKGRERVRTMSGDSGFTESTIDSQRVRREVQTETEAAEHWIQIAKWFSIWDVPADTE</sequence>
<dbReference type="EMBL" id="JARIHO010000005">
    <property type="protein sequence ID" value="KAJ7360831.1"/>
    <property type="molecule type" value="Genomic_DNA"/>
</dbReference>
<reference evidence="2" key="1">
    <citation type="submission" date="2023-03" db="EMBL/GenBank/DDBJ databases">
        <title>Massive genome expansion in bonnet fungi (Mycena s.s.) driven by repeated elements and novel gene families across ecological guilds.</title>
        <authorList>
            <consortium name="Lawrence Berkeley National Laboratory"/>
            <person name="Harder C.B."/>
            <person name="Miyauchi S."/>
            <person name="Viragh M."/>
            <person name="Kuo A."/>
            <person name="Thoen E."/>
            <person name="Andreopoulos B."/>
            <person name="Lu D."/>
            <person name="Skrede I."/>
            <person name="Drula E."/>
            <person name="Henrissat B."/>
            <person name="Morin E."/>
            <person name="Kohler A."/>
            <person name="Barry K."/>
            <person name="LaButti K."/>
            <person name="Morin E."/>
            <person name="Salamov A."/>
            <person name="Lipzen A."/>
            <person name="Mereny Z."/>
            <person name="Hegedus B."/>
            <person name="Baldrian P."/>
            <person name="Stursova M."/>
            <person name="Weitz H."/>
            <person name="Taylor A."/>
            <person name="Grigoriev I.V."/>
            <person name="Nagy L.G."/>
            <person name="Martin F."/>
            <person name="Kauserud H."/>
        </authorList>
    </citation>
    <scope>NUCLEOTIDE SEQUENCE</scope>
    <source>
        <strain evidence="2">CBHHK002</strain>
    </source>
</reference>
<dbReference type="Proteomes" id="UP001218218">
    <property type="component" value="Unassembled WGS sequence"/>
</dbReference>
<accession>A0AAD7EZB4</accession>